<evidence type="ECO:0000256" key="7">
    <source>
        <dbReference type="ARBA" id="ARBA00023163"/>
    </source>
</evidence>
<keyword evidence="7" id="KW-0804">Transcription</keyword>
<dbReference type="EMBL" id="MN863684">
    <property type="protein sequence ID" value="QNI23882.1"/>
    <property type="molecule type" value="mRNA"/>
</dbReference>
<evidence type="ECO:0000256" key="4">
    <source>
        <dbReference type="ARBA" id="ARBA00023015"/>
    </source>
</evidence>
<feature type="compositionally biased region" description="Polar residues" evidence="9">
    <location>
        <begin position="211"/>
        <end position="231"/>
    </location>
</feature>
<evidence type="ECO:0000256" key="2">
    <source>
        <dbReference type="ARBA" id="ARBA00022745"/>
    </source>
</evidence>
<sequence length="267" mass="29454">MSSADSTITVSDYLNSGNTHVFNFVSSSGSSSSSSGIDFCEFESKPQRIDLAPPKSLNLNFQSGSQSSFNDRKPSLLINLIPVNKLECSEFFESTQPSAVVSIQRPSNTEERRHYRGVRQRPWGKFASEIRDPNRRGSRVWLGTFDTAIEAAKTYDRAAYKMRGRKAILNFPLEAGKSYKTNSAIDGGQKRRRDVGEDIERKPVKKERSPQSDTSTNGQMARSFTSSSGTAFWGDQNANGIFSISPLSPLSPHSPLDYPQVHGSASP</sequence>
<dbReference type="Gene3D" id="3.30.730.10">
    <property type="entry name" value="AP2/ERF domain"/>
    <property type="match status" value="1"/>
</dbReference>
<dbReference type="InterPro" id="IPR036955">
    <property type="entry name" value="AP2/ERF_dom_sf"/>
</dbReference>
<keyword evidence="3" id="KW-0611">Plant defense</keyword>
<evidence type="ECO:0000259" key="10">
    <source>
        <dbReference type="PROSITE" id="PS51032"/>
    </source>
</evidence>
<feature type="region of interest" description="Disordered" evidence="9">
    <location>
        <begin position="243"/>
        <end position="267"/>
    </location>
</feature>
<evidence type="ECO:0000313" key="11">
    <source>
        <dbReference type="EMBL" id="QNI23882.1"/>
    </source>
</evidence>
<evidence type="ECO:0000256" key="8">
    <source>
        <dbReference type="ARBA" id="ARBA00023242"/>
    </source>
</evidence>
<keyword evidence="6" id="KW-0010">Activator</keyword>
<proteinExistence type="evidence at transcript level"/>
<evidence type="ECO:0000256" key="9">
    <source>
        <dbReference type="SAM" id="MobiDB-lite"/>
    </source>
</evidence>
<reference evidence="11" key="2">
    <citation type="journal article" date="2020" name="Chin J Nat Med">
        <title>Genome-wide identification and analysis of AP2/ERF transcription factors related to camptothecin biosynthesis in Camptotheca acuminata.</title>
        <authorList>
            <person name="Hu Y.T."/>
            <person name="Xu Z.C."/>
            <person name="Tian Y."/>
            <person name="Gao R.R."/>
            <person name="Ji A.J."/>
            <person name="Pu X.D."/>
            <person name="Wang Y."/>
            <person name="Liu X."/>
            <person name="Song J.Y."/>
        </authorList>
    </citation>
    <scope>NUCLEOTIDE SEQUENCE</scope>
    <source>
        <strain evidence="11">Cac147</strain>
    </source>
</reference>
<evidence type="ECO:0000256" key="3">
    <source>
        <dbReference type="ARBA" id="ARBA00022821"/>
    </source>
</evidence>
<dbReference type="GO" id="GO:0006952">
    <property type="term" value="P:defense response"/>
    <property type="evidence" value="ECO:0007669"/>
    <property type="project" value="UniProtKB-KW"/>
</dbReference>
<keyword evidence="8" id="KW-0539">Nucleus</keyword>
<dbReference type="GO" id="GO:0009873">
    <property type="term" value="P:ethylene-activated signaling pathway"/>
    <property type="evidence" value="ECO:0007669"/>
    <property type="project" value="UniProtKB-KW"/>
</dbReference>
<organism evidence="11">
    <name type="scientific">Camptotheca acuminata</name>
    <name type="common">Happy tree</name>
    <dbReference type="NCBI Taxonomy" id="16922"/>
    <lineage>
        <taxon>Eukaryota</taxon>
        <taxon>Viridiplantae</taxon>
        <taxon>Streptophyta</taxon>
        <taxon>Embryophyta</taxon>
        <taxon>Tracheophyta</taxon>
        <taxon>Spermatophyta</taxon>
        <taxon>Magnoliopsida</taxon>
        <taxon>eudicotyledons</taxon>
        <taxon>Gunneridae</taxon>
        <taxon>Pentapetalae</taxon>
        <taxon>asterids</taxon>
        <taxon>Cornales</taxon>
        <taxon>Nyssaceae</taxon>
        <taxon>Camptotheca</taxon>
    </lineage>
</organism>
<feature type="region of interest" description="Disordered" evidence="9">
    <location>
        <begin position="179"/>
        <end position="231"/>
    </location>
</feature>
<dbReference type="InterPro" id="IPR044808">
    <property type="entry name" value="ERF_plant"/>
</dbReference>
<dbReference type="Pfam" id="PF00847">
    <property type="entry name" value="AP2"/>
    <property type="match status" value="1"/>
</dbReference>
<evidence type="ECO:0000256" key="5">
    <source>
        <dbReference type="ARBA" id="ARBA00023125"/>
    </source>
</evidence>
<dbReference type="PANTHER" id="PTHR31190">
    <property type="entry name" value="DNA-BINDING DOMAIN"/>
    <property type="match status" value="1"/>
</dbReference>
<feature type="domain" description="AP2/ERF" evidence="10">
    <location>
        <begin position="114"/>
        <end position="172"/>
    </location>
</feature>
<dbReference type="SMART" id="SM00380">
    <property type="entry name" value="AP2"/>
    <property type="match status" value="1"/>
</dbReference>
<dbReference type="SUPFAM" id="SSF54171">
    <property type="entry name" value="DNA-binding domain"/>
    <property type="match status" value="1"/>
</dbReference>
<dbReference type="PROSITE" id="PS51032">
    <property type="entry name" value="AP2_ERF"/>
    <property type="match status" value="1"/>
</dbReference>
<dbReference type="AlphaFoldDB" id="A0A7G8AUL3"/>
<comment type="subcellular location">
    <subcellularLocation>
        <location evidence="1">Nucleus</location>
    </subcellularLocation>
</comment>
<accession>A0A7G8AUL3</accession>
<dbReference type="InterPro" id="IPR001471">
    <property type="entry name" value="AP2/ERF_dom"/>
</dbReference>
<evidence type="ECO:0000256" key="1">
    <source>
        <dbReference type="ARBA" id="ARBA00004123"/>
    </source>
</evidence>
<dbReference type="GO" id="GO:0000976">
    <property type="term" value="F:transcription cis-regulatory region binding"/>
    <property type="evidence" value="ECO:0007669"/>
    <property type="project" value="UniProtKB-ARBA"/>
</dbReference>
<name>A0A7G8AUL3_CAMAC</name>
<dbReference type="PRINTS" id="PR00367">
    <property type="entry name" value="ETHRSPELEMNT"/>
</dbReference>
<keyword evidence="2" id="KW-0936">Ethylene signaling pathway</keyword>
<evidence type="ECO:0000256" key="6">
    <source>
        <dbReference type="ARBA" id="ARBA00023159"/>
    </source>
</evidence>
<feature type="compositionally biased region" description="Low complexity" evidence="9">
    <location>
        <begin position="245"/>
        <end position="256"/>
    </location>
</feature>
<feature type="compositionally biased region" description="Basic and acidic residues" evidence="9">
    <location>
        <begin position="194"/>
        <end position="210"/>
    </location>
</feature>
<protein>
    <submittedName>
        <fullName evidence="11">AP2/ERF transcription factor</fullName>
    </submittedName>
</protein>
<dbReference type="InterPro" id="IPR016177">
    <property type="entry name" value="DNA-bd_dom_sf"/>
</dbReference>
<reference evidence="11" key="1">
    <citation type="submission" date="2019-12" db="EMBL/GenBank/DDBJ databases">
        <authorList>
            <person name="Hu Y."/>
        </authorList>
    </citation>
    <scope>NUCLEOTIDE SEQUENCE</scope>
    <source>
        <strain evidence="11">Cac147</strain>
    </source>
</reference>
<keyword evidence="4" id="KW-0805">Transcription regulation</keyword>
<dbReference type="PANTHER" id="PTHR31190:SF499">
    <property type="entry name" value="ETHYLENE-RESPONSIVE TRANSCRIPTION FACTOR ERF105"/>
    <property type="match status" value="1"/>
</dbReference>
<dbReference type="GO" id="GO:0003700">
    <property type="term" value="F:DNA-binding transcription factor activity"/>
    <property type="evidence" value="ECO:0007669"/>
    <property type="project" value="InterPro"/>
</dbReference>
<keyword evidence="5" id="KW-0238">DNA-binding</keyword>
<dbReference type="GO" id="GO:0005634">
    <property type="term" value="C:nucleus"/>
    <property type="evidence" value="ECO:0007669"/>
    <property type="project" value="UniProtKB-SubCell"/>
</dbReference>
<dbReference type="FunFam" id="3.30.730.10:FF:000001">
    <property type="entry name" value="Ethylene-responsive transcription factor 2"/>
    <property type="match status" value="1"/>
</dbReference>
<dbReference type="CDD" id="cd00018">
    <property type="entry name" value="AP2"/>
    <property type="match status" value="1"/>
</dbReference>